<dbReference type="InterPro" id="IPR027417">
    <property type="entry name" value="P-loop_NTPase"/>
</dbReference>
<comment type="caution">
    <text evidence="6">The sequence shown here is derived from an EMBL/GenBank/DDBJ whole genome shotgun (WGS) entry which is preliminary data.</text>
</comment>
<keyword evidence="7" id="KW-1185">Reference proteome</keyword>
<feature type="domain" description="ABC transporter" evidence="5">
    <location>
        <begin position="4"/>
        <end position="243"/>
    </location>
</feature>
<comment type="similarity">
    <text evidence="1">Belongs to the ABC transporter superfamily.</text>
</comment>
<dbReference type="InterPro" id="IPR003439">
    <property type="entry name" value="ABC_transporter-like_ATP-bd"/>
</dbReference>
<proteinExistence type="inferred from homology"/>
<keyword evidence="4 6" id="KW-0067">ATP-binding</keyword>
<keyword evidence="3" id="KW-0547">Nucleotide-binding</keyword>
<evidence type="ECO:0000256" key="2">
    <source>
        <dbReference type="ARBA" id="ARBA00022448"/>
    </source>
</evidence>
<name>A0ABU5TBY9_9MICC</name>
<gene>
    <name evidence="6" type="ORF">SPF06_20555</name>
</gene>
<dbReference type="EMBL" id="JAYGGQ010000022">
    <property type="protein sequence ID" value="MEA5457118.1"/>
    <property type="molecule type" value="Genomic_DNA"/>
</dbReference>
<evidence type="ECO:0000313" key="7">
    <source>
        <dbReference type="Proteomes" id="UP001304769"/>
    </source>
</evidence>
<dbReference type="RefSeq" id="WP_323281030.1">
    <property type="nucleotide sequence ID" value="NZ_JAYGGQ010000022.1"/>
</dbReference>
<dbReference type="InterPro" id="IPR017871">
    <property type="entry name" value="ABC_transporter-like_CS"/>
</dbReference>
<dbReference type="Gene3D" id="3.40.50.300">
    <property type="entry name" value="P-loop containing nucleotide triphosphate hydrolases"/>
    <property type="match status" value="1"/>
</dbReference>
<dbReference type="InterPro" id="IPR017911">
    <property type="entry name" value="MacB-like_ATP-bd"/>
</dbReference>
<dbReference type="InterPro" id="IPR003593">
    <property type="entry name" value="AAA+_ATPase"/>
</dbReference>
<evidence type="ECO:0000313" key="6">
    <source>
        <dbReference type="EMBL" id="MEA5457118.1"/>
    </source>
</evidence>
<sequence>MRVLSVQNLGKTFGTGHTAVRAVDGVSLDVDPGDIVLVIGPSGSGKTTLLSMIGTLMRPSEGQIFIGGRDVSHLGGRQLADLRLHEFGFVFQTFNLLSALTAEENVMLPLVTAGIPRRQAKAEARRALEKLGLGHRLRSLPRDLSGGEKQRVAVARALANGPALVLADEPTANLDGRTGREVTLLLCEIACRENRAVIIVSHDLRLRDAAKRVITIEDGRLTAVEPGDHDLNCPMHSAAPEARAV</sequence>
<dbReference type="PANTHER" id="PTHR24220:SF689">
    <property type="entry name" value="LIPOPROTEIN-RELEASING SYSTEM ATP-BINDING PROTEIN LOLD"/>
    <property type="match status" value="1"/>
</dbReference>
<evidence type="ECO:0000256" key="1">
    <source>
        <dbReference type="ARBA" id="ARBA00005417"/>
    </source>
</evidence>
<dbReference type="CDD" id="cd03255">
    <property type="entry name" value="ABC_MJ0796_LolCDE_FtsE"/>
    <property type="match status" value="1"/>
</dbReference>
<dbReference type="Pfam" id="PF00005">
    <property type="entry name" value="ABC_tran"/>
    <property type="match status" value="1"/>
</dbReference>
<dbReference type="PANTHER" id="PTHR24220">
    <property type="entry name" value="IMPORT ATP-BINDING PROTEIN"/>
    <property type="match status" value="1"/>
</dbReference>
<reference evidence="6 7" key="1">
    <citation type="submission" date="2023-12" db="EMBL/GenBank/DDBJ databases">
        <title>Sinomonas terricola sp. nov, isolated from litchi orchard soil in Guangdong, PR China.</title>
        <authorList>
            <person name="Jiaxin W."/>
            <person name="Yang Z."/>
            <person name="Honghui Z."/>
        </authorList>
    </citation>
    <scope>NUCLEOTIDE SEQUENCE [LARGE SCALE GENOMIC DNA]</scope>
    <source>
        <strain evidence="6 7">JGH33</strain>
    </source>
</reference>
<dbReference type="Proteomes" id="UP001304769">
    <property type="component" value="Unassembled WGS sequence"/>
</dbReference>
<accession>A0ABU5TBY9</accession>
<evidence type="ECO:0000256" key="3">
    <source>
        <dbReference type="ARBA" id="ARBA00022741"/>
    </source>
</evidence>
<dbReference type="PROSITE" id="PS00211">
    <property type="entry name" value="ABC_TRANSPORTER_1"/>
    <property type="match status" value="1"/>
</dbReference>
<dbReference type="SMART" id="SM00382">
    <property type="entry name" value="AAA"/>
    <property type="match status" value="1"/>
</dbReference>
<evidence type="ECO:0000256" key="4">
    <source>
        <dbReference type="ARBA" id="ARBA00022840"/>
    </source>
</evidence>
<dbReference type="SUPFAM" id="SSF52540">
    <property type="entry name" value="P-loop containing nucleoside triphosphate hydrolases"/>
    <property type="match status" value="1"/>
</dbReference>
<evidence type="ECO:0000259" key="5">
    <source>
        <dbReference type="PROSITE" id="PS50893"/>
    </source>
</evidence>
<dbReference type="InterPro" id="IPR015854">
    <property type="entry name" value="ABC_transpr_LolD-like"/>
</dbReference>
<dbReference type="PROSITE" id="PS50893">
    <property type="entry name" value="ABC_TRANSPORTER_2"/>
    <property type="match status" value="1"/>
</dbReference>
<protein>
    <submittedName>
        <fullName evidence="6">ABC transporter ATP-binding protein</fullName>
    </submittedName>
</protein>
<organism evidence="6 7">
    <name type="scientific">Sinomonas terricola</name>
    <dbReference type="NCBI Taxonomy" id="3110330"/>
    <lineage>
        <taxon>Bacteria</taxon>
        <taxon>Bacillati</taxon>
        <taxon>Actinomycetota</taxon>
        <taxon>Actinomycetes</taxon>
        <taxon>Micrococcales</taxon>
        <taxon>Micrococcaceae</taxon>
        <taxon>Sinomonas</taxon>
    </lineage>
</organism>
<dbReference type="GO" id="GO:0005524">
    <property type="term" value="F:ATP binding"/>
    <property type="evidence" value="ECO:0007669"/>
    <property type="project" value="UniProtKB-KW"/>
</dbReference>
<keyword evidence="2" id="KW-0813">Transport</keyword>